<dbReference type="InterPro" id="IPR013022">
    <property type="entry name" value="Xyl_isomerase-like_TIM-brl"/>
</dbReference>
<comment type="caution">
    <text evidence="3">The sequence shown here is derived from an EMBL/GenBank/DDBJ whole genome shotgun (WGS) entry which is preliminary data.</text>
</comment>
<accession>A0ABX1VEB8</accession>
<dbReference type="Pfam" id="PF01261">
    <property type="entry name" value="AP_endonuc_2"/>
    <property type="match status" value="1"/>
</dbReference>
<organism evidence="3 4">
    <name type="scientific">Alienimonas chondri</name>
    <dbReference type="NCBI Taxonomy" id="2681879"/>
    <lineage>
        <taxon>Bacteria</taxon>
        <taxon>Pseudomonadati</taxon>
        <taxon>Planctomycetota</taxon>
        <taxon>Planctomycetia</taxon>
        <taxon>Planctomycetales</taxon>
        <taxon>Planctomycetaceae</taxon>
        <taxon>Alienimonas</taxon>
    </lineage>
</organism>
<evidence type="ECO:0000313" key="3">
    <source>
        <dbReference type="EMBL" id="NNJ26399.1"/>
    </source>
</evidence>
<keyword evidence="3" id="KW-0413">Isomerase</keyword>
<proteinExistence type="predicted"/>
<dbReference type="PANTHER" id="PTHR12110">
    <property type="entry name" value="HYDROXYPYRUVATE ISOMERASE"/>
    <property type="match status" value="1"/>
</dbReference>
<evidence type="ECO:0000313" key="4">
    <source>
        <dbReference type="Proteomes" id="UP000609651"/>
    </source>
</evidence>
<dbReference type="EMBL" id="WTPX01000076">
    <property type="protein sequence ID" value="NNJ26399.1"/>
    <property type="molecule type" value="Genomic_DNA"/>
</dbReference>
<evidence type="ECO:0000259" key="2">
    <source>
        <dbReference type="Pfam" id="PF01261"/>
    </source>
</evidence>
<protein>
    <submittedName>
        <fullName evidence="3">Inosose isomerase</fullName>
        <ecNumber evidence="3">5.3.99.11</ecNumber>
    </submittedName>
</protein>
<keyword evidence="1" id="KW-0732">Signal</keyword>
<name>A0ABX1VEB8_9PLAN</name>
<feature type="signal peptide" evidence="1">
    <location>
        <begin position="1"/>
        <end position="20"/>
    </location>
</feature>
<evidence type="ECO:0000256" key="1">
    <source>
        <dbReference type="SAM" id="SignalP"/>
    </source>
</evidence>
<dbReference type="RefSeq" id="WP_171187397.1">
    <property type="nucleotide sequence ID" value="NZ_WTPX01000076.1"/>
</dbReference>
<dbReference type="Gene3D" id="3.20.20.150">
    <property type="entry name" value="Divalent-metal-dependent TIM barrel enzymes"/>
    <property type="match status" value="1"/>
</dbReference>
<dbReference type="GO" id="GO:0016853">
    <property type="term" value="F:isomerase activity"/>
    <property type="evidence" value="ECO:0007669"/>
    <property type="project" value="UniProtKB-KW"/>
</dbReference>
<dbReference type="SUPFAM" id="SSF51658">
    <property type="entry name" value="Xylose isomerase-like"/>
    <property type="match status" value="1"/>
</dbReference>
<feature type="domain" description="Xylose isomerase-like TIM barrel" evidence="2">
    <location>
        <begin position="53"/>
        <end position="297"/>
    </location>
</feature>
<dbReference type="Proteomes" id="UP000609651">
    <property type="component" value="Unassembled WGS sequence"/>
</dbReference>
<dbReference type="PANTHER" id="PTHR12110:SF48">
    <property type="entry name" value="BLL3656 PROTEIN"/>
    <property type="match status" value="1"/>
</dbReference>
<dbReference type="InterPro" id="IPR036237">
    <property type="entry name" value="Xyl_isomerase-like_sf"/>
</dbReference>
<gene>
    <name evidence="3" type="primary">iolI</name>
    <name evidence="3" type="ORF">LzC2_24830</name>
</gene>
<reference evidence="3 4" key="1">
    <citation type="journal article" date="2020" name="Syst. Appl. Microbiol.">
        <title>Alienimonas chondri sp. nov., a novel planctomycete isolated from the biofilm of the red alga Chondrus crispus.</title>
        <authorList>
            <person name="Vitorino I."/>
            <person name="Albuquerque L."/>
            <person name="Wiegand S."/>
            <person name="Kallscheuer N."/>
            <person name="da Costa M.S."/>
            <person name="Lobo-da-Cunha A."/>
            <person name="Jogler C."/>
            <person name="Lage O.M."/>
        </authorList>
    </citation>
    <scope>NUCLEOTIDE SEQUENCE [LARGE SCALE GENOMIC DNA]</scope>
    <source>
        <strain evidence="3 4">LzC2</strain>
    </source>
</reference>
<dbReference type="InterPro" id="IPR050312">
    <property type="entry name" value="IolE/XylAMocC-like"/>
</dbReference>
<dbReference type="EC" id="5.3.99.11" evidence="3"/>
<keyword evidence="4" id="KW-1185">Reference proteome</keyword>
<feature type="chain" id="PRO_5046521955" evidence="1">
    <location>
        <begin position="21"/>
        <end position="306"/>
    </location>
</feature>
<sequence length="306" mass="32655">MHRRTLLTAAASAPLAAAVAARGDEQATPAPDFRFCLNTSTIRGQKLGIEREVEIAAEAGYDGIEPWVRDVEAYRDAGGSLPDLKKKIADAGLTVDSAIGFANWIDADSLKRAAGLEQAKRDMALMRSISGTRLAAPPAGATQETMTDLDAVAERFADLCDVGATAGVVPQLEVWGFSATLSKLGEVLYVASEASRPNAMLLLDAYHLHRGGSGFEGLHLLGPGAMEVFHLNDFPSTPTAAELNDRDRVMPGDGDAPLDELFKTFRAIGFAGTLSLELFNPDLWKRDALEVAKEGLTKMRTVADLS</sequence>